<accession>A0A4R4K7R0</accession>
<name>A0A4R4K7R0_9BACT</name>
<feature type="transmembrane region" description="Helical" evidence="6">
    <location>
        <begin position="23"/>
        <end position="42"/>
    </location>
</feature>
<evidence type="ECO:0000313" key="8">
    <source>
        <dbReference type="Proteomes" id="UP000295706"/>
    </source>
</evidence>
<keyword evidence="4 6" id="KW-1133">Transmembrane helix</keyword>
<evidence type="ECO:0000256" key="6">
    <source>
        <dbReference type="SAM" id="Phobius"/>
    </source>
</evidence>
<dbReference type="AlphaFoldDB" id="A0A4R4K7R0"/>
<sequence>MADIHSEHNSDNGAAQRKQIWKVFYILSILTAVEFLIAFTIPQGTLKVSIFVGMTIVKAFYIVGEFMHLKHEVKSLIWSILIPCIFVVWLLLALMLEGGSIFSLR</sequence>
<evidence type="ECO:0000256" key="1">
    <source>
        <dbReference type="ARBA" id="ARBA00004651"/>
    </source>
</evidence>
<dbReference type="Pfam" id="PF03626">
    <property type="entry name" value="COX4_pro"/>
    <property type="match status" value="1"/>
</dbReference>
<gene>
    <name evidence="7" type="ORF">EZE20_15305</name>
</gene>
<dbReference type="Proteomes" id="UP000295706">
    <property type="component" value="Unassembled WGS sequence"/>
</dbReference>
<keyword evidence="2" id="KW-1003">Cell membrane</keyword>
<dbReference type="OrthoDB" id="981917at2"/>
<evidence type="ECO:0000256" key="4">
    <source>
        <dbReference type="ARBA" id="ARBA00022989"/>
    </source>
</evidence>
<dbReference type="EMBL" id="SMJU01000009">
    <property type="protein sequence ID" value="TDB63664.1"/>
    <property type="molecule type" value="Genomic_DNA"/>
</dbReference>
<dbReference type="GO" id="GO:0005886">
    <property type="term" value="C:plasma membrane"/>
    <property type="evidence" value="ECO:0007669"/>
    <property type="project" value="UniProtKB-SubCell"/>
</dbReference>
<proteinExistence type="predicted"/>
<comment type="subcellular location">
    <subcellularLocation>
        <location evidence="1">Cell membrane</location>
        <topology evidence="1">Multi-pass membrane protein</topology>
    </subcellularLocation>
</comment>
<keyword evidence="8" id="KW-1185">Reference proteome</keyword>
<evidence type="ECO:0000256" key="5">
    <source>
        <dbReference type="ARBA" id="ARBA00023136"/>
    </source>
</evidence>
<evidence type="ECO:0008006" key="9">
    <source>
        <dbReference type="Google" id="ProtNLM"/>
    </source>
</evidence>
<protein>
    <recommendedName>
        <fullName evidence="9">Caa(3)-type oxidase</fullName>
    </recommendedName>
</protein>
<comment type="caution">
    <text evidence="7">The sequence shown here is derived from an EMBL/GenBank/DDBJ whole genome shotgun (WGS) entry which is preliminary data.</text>
</comment>
<organism evidence="7 8">
    <name type="scientific">Arundinibacter roseus</name>
    <dbReference type="NCBI Taxonomy" id="2070510"/>
    <lineage>
        <taxon>Bacteria</taxon>
        <taxon>Pseudomonadati</taxon>
        <taxon>Bacteroidota</taxon>
        <taxon>Cytophagia</taxon>
        <taxon>Cytophagales</taxon>
        <taxon>Spirosomataceae</taxon>
        <taxon>Arundinibacter</taxon>
    </lineage>
</organism>
<keyword evidence="5 6" id="KW-0472">Membrane</keyword>
<dbReference type="InterPro" id="IPR005171">
    <property type="entry name" value="Cyt_c_oxidase_su4_prok"/>
</dbReference>
<reference evidence="7 8" key="1">
    <citation type="submission" date="2019-02" db="EMBL/GenBank/DDBJ databases">
        <title>Arundinibacter roseus gen. nov., sp. nov., a new member of the family Cytophagaceae.</title>
        <authorList>
            <person name="Szuroczki S."/>
            <person name="Khayer B."/>
            <person name="Sproer C."/>
            <person name="Toumi M."/>
            <person name="Szabo A."/>
            <person name="Felfoldi T."/>
            <person name="Schumann P."/>
            <person name="Toth E."/>
        </authorList>
    </citation>
    <scope>NUCLEOTIDE SEQUENCE [LARGE SCALE GENOMIC DNA]</scope>
    <source>
        <strain evidence="7 8">DMA-k-7a</strain>
    </source>
</reference>
<feature type="transmembrane region" description="Helical" evidence="6">
    <location>
        <begin position="48"/>
        <end position="64"/>
    </location>
</feature>
<feature type="transmembrane region" description="Helical" evidence="6">
    <location>
        <begin position="76"/>
        <end position="96"/>
    </location>
</feature>
<evidence type="ECO:0000256" key="3">
    <source>
        <dbReference type="ARBA" id="ARBA00022692"/>
    </source>
</evidence>
<keyword evidence="3 6" id="KW-0812">Transmembrane</keyword>
<dbReference type="RefSeq" id="WP_132119192.1">
    <property type="nucleotide sequence ID" value="NZ_SMJU01000009.1"/>
</dbReference>
<evidence type="ECO:0000313" key="7">
    <source>
        <dbReference type="EMBL" id="TDB63664.1"/>
    </source>
</evidence>
<evidence type="ECO:0000256" key="2">
    <source>
        <dbReference type="ARBA" id="ARBA00022475"/>
    </source>
</evidence>